<dbReference type="Proteomes" id="UP000266441">
    <property type="component" value="Unassembled WGS sequence"/>
</dbReference>
<name>A0A399CWK9_9BACT</name>
<evidence type="ECO:0000259" key="2">
    <source>
        <dbReference type="Pfam" id="PF04389"/>
    </source>
</evidence>
<dbReference type="OrthoDB" id="9764939at2"/>
<accession>A0A399CWK9</accession>
<dbReference type="PANTHER" id="PTHR12147:SF26">
    <property type="entry name" value="PEPTIDASE M28 DOMAIN-CONTAINING PROTEIN"/>
    <property type="match status" value="1"/>
</dbReference>
<organism evidence="3 4">
    <name type="scientific">Mariniphaga sediminis</name>
    <dbReference type="NCBI Taxonomy" id="1628158"/>
    <lineage>
        <taxon>Bacteria</taxon>
        <taxon>Pseudomonadati</taxon>
        <taxon>Bacteroidota</taxon>
        <taxon>Bacteroidia</taxon>
        <taxon>Marinilabiliales</taxon>
        <taxon>Prolixibacteraceae</taxon>
        <taxon>Mariniphaga</taxon>
    </lineage>
</organism>
<keyword evidence="3" id="KW-0378">Hydrolase</keyword>
<dbReference type="RefSeq" id="WP_119351307.1">
    <property type="nucleotide sequence ID" value="NZ_QWET01000016.1"/>
</dbReference>
<keyword evidence="1" id="KW-0732">Signal</keyword>
<proteinExistence type="predicted"/>
<reference evidence="3 4" key="1">
    <citation type="journal article" date="2015" name="Int. J. Syst. Evol. Microbiol.">
        <title>Mariniphaga sediminis sp. nov., isolated from coastal sediment.</title>
        <authorList>
            <person name="Wang F.Q."/>
            <person name="Shen Q.Y."/>
            <person name="Chen G.J."/>
            <person name="Du Z.J."/>
        </authorList>
    </citation>
    <scope>NUCLEOTIDE SEQUENCE [LARGE SCALE GENOMIC DNA]</scope>
    <source>
        <strain evidence="3 4">SY21</strain>
    </source>
</reference>
<dbReference type="SUPFAM" id="SSF52025">
    <property type="entry name" value="PA domain"/>
    <property type="match status" value="1"/>
</dbReference>
<dbReference type="InterPro" id="IPR045175">
    <property type="entry name" value="M28_fam"/>
</dbReference>
<feature type="domain" description="Peptidase M28" evidence="2">
    <location>
        <begin position="287"/>
        <end position="498"/>
    </location>
</feature>
<comment type="caution">
    <text evidence="3">The sequence shown here is derived from an EMBL/GenBank/DDBJ whole genome shotgun (WGS) entry which is preliminary data.</text>
</comment>
<sequence>MRFKKYYFLLLLAFLTFNAQAQPVNIPTISEEQLKRHISFLASDSLQGRAPGTSVRGLNMAAKYIEKMGSESSLQILSQTFPLISSQPDEKNTFLKISGKKGKETVYKKNFAALKPHIETLGFSGELVFTGFGWKDSISGYNDFEGMDLQGKVAIYSVGTPESFREGFSYLWNSSQEYQKAKKILDAGAAGIILVTSLQAPRDNTIQQLEQWTKKSNYILEPSNKENLLPIVAATPAFANTLFGKNNKWERQLKSISKKGTPETFITKNKEVQVKLSRKVEETEVQNIIGIMEGSHPQLKEECVVFMAHYDHVGMNELGEVFNGADDNASGVATLLELAAAFAQLAKKPKRSIAFLWVTAEEAGLLGSEYYSKNPVFPLKKTVACINLDMVGRVYEPRDSVWNQSPKQVKKFNEIYTLVNDFNPRLKEWTDSACSRLGLIPDYSLPGKFLHISDHYHFHRNQVPALSLSTGYTADYHQPSDDISRIRFDKMKRVAELCFLVGVELANF</sequence>
<dbReference type="Pfam" id="PF04389">
    <property type="entry name" value="Peptidase_M28"/>
    <property type="match status" value="1"/>
</dbReference>
<feature type="signal peptide" evidence="1">
    <location>
        <begin position="1"/>
        <end position="21"/>
    </location>
</feature>
<dbReference type="EMBL" id="QWET01000016">
    <property type="protein sequence ID" value="RIH63849.1"/>
    <property type="molecule type" value="Genomic_DNA"/>
</dbReference>
<keyword evidence="4" id="KW-1185">Reference proteome</keyword>
<dbReference type="InterPro" id="IPR046450">
    <property type="entry name" value="PA_dom_sf"/>
</dbReference>
<dbReference type="Gene3D" id="3.40.630.10">
    <property type="entry name" value="Zn peptidases"/>
    <property type="match status" value="1"/>
</dbReference>
<dbReference type="InterPro" id="IPR007484">
    <property type="entry name" value="Peptidase_M28"/>
</dbReference>
<dbReference type="PANTHER" id="PTHR12147">
    <property type="entry name" value="METALLOPEPTIDASE M28 FAMILY MEMBER"/>
    <property type="match status" value="1"/>
</dbReference>
<gene>
    <name evidence="3" type="ORF">D1164_18115</name>
</gene>
<dbReference type="AlphaFoldDB" id="A0A399CWK9"/>
<protein>
    <submittedName>
        <fullName evidence="3">M20/M25/M40 family metallo-hydrolase</fullName>
    </submittedName>
</protein>
<dbReference type="SUPFAM" id="SSF53187">
    <property type="entry name" value="Zn-dependent exopeptidases"/>
    <property type="match status" value="1"/>
</dbReference>
<evidence type="ECO:0000313" key="4">
    <source>
        <dbReference type="Proteomes" id="UP000266441"/>
    </source>
</evidence>
<dbReference type="GO" id="GO:0008235">
    <property type="term" value="F:metalloexopeptidase activity"/>
    <property type="evidence" value="ECO:0007669"/>
    <property type="project" value="InterPro"/>
</dbReference>
<evidence type="ECO:0000313" key="3">
    <source>
        <dbReference type="EMBL" id="RIH63849.1"/>
    </source>
</evidence>
<dbReference type="GO" id="GO:0006508">
    <property type="term" value="P:proteolysis"/>
    <property type="evidence" value="ECO:0007669"/>
    <property type="project" value="InterPro"/>
</dbReference>
<dbReference type="Gene3D" id="3.50.30.30">
    <property type="match status" value="1"/>
</dbReference>
<evidence type="ECO:0000256" key="1">
    <source>
        <dbReference type="SAM" id="SignalP"/>
    </source>
</evidence>
<feature type="chain" id="PRO_5017458244" evidence="1">
    <location>
        <begin position="22"/>
        <end position="508"/>
    </location>
</feature>